<dbReference type="KEGG" id="ang:An18g05030"/>
<evidence type="ECO:0000313" key="2">
    <source>
        <dbReference type="RefSeq" id="XP_059602966.1"/>
    </source>
</evidence>
<name>A0AAJ8BUU4_ASPNG</name>
<protein>
    <submittedName>
        <fullName evidence="2">Uncharacterized protein</fullName>
    </submittedName>
</protein>
<reference evidence="2" key="2">
    <citation type="submission" date="2025-08" db="UniProtKB">
        <authorList>
            <consortium name="RefSeq"/>
        </authorList>
    </citation>
    <scope>IDENTIFICATION</scope>
</reference>
<evidence type="ECO:0000256" key="1">
    <source>
        <dbReference type="SAM" id="MobiDB-lite"/>
    </source>
</evidence>
<dbReference type="AlphaFoldDB" id="A0AAJ8BUU4"/>
<dbReference type="RefSeq" id="XP_059602966.1">
    <property type="nucleotide sequence ID" value="XM_059745807.1"/>
</dbReference>
<feature type="region of interest" description="Disordered" evidence="1">
    <location>
        <begin position="1"/>
        <end position="38"/>
    </location>
</feature>
<accession>A0AAJ8BUU4</accession>
<feature type="compositionally biased region" description="Polar residues" evidence="1">
    <location>
        <begin position="29"/>
        <end position="38"/>
    </location>
</feature>
<proteinExistence type="predicted"/>
<gene>
    <name evidence="2" type="ORF">An18g05030</name>
</gene>
<dbReference type="GeneID" id="84593729"/>
<sequence length="85" mass="9271">MRGNKDDETQCDETLQETKEHEQAPEVEQNGSSWGINGSPIQCAAYTSKLPQGPIEAVSLSDLPDISGTSPFGETFPERLVAFCR</sequence>
<organism evidence="2">
    <name type="scientific">Aspergillus niger</name>
    <dbReference type="NCBI Taxonomy" id="5061"/>
    <lineage>
        <taxon>Eukaryota</taxon>
        <taxon>Fungi</taxon>
        <taxon>Dikarya</taxon>
        <taxon>Ascomycota</taxon>
        <taxon>Pezizomycotina</taxon>
        <taxon>Eurotiomycetes</taxon>
        <taxon>Eurotiomycetidae</taxon>
        <taxon>Eurotiales</taxon>
        <taxon>Aspergillaceae</taxon>
        <taxon>Aspergillus</taxon>
        <taxon>Aspergillus subgen. Circumdati</taxon>
    </lineage>
</organism>
<dbReference type="VEuPathDB" id="FungiDB:An18g05030"/>
<reference evidence="2" key="1">
    <citation type="submission" date="2025-02" db="EMBL/GenBank/DDBJ databases">
        <authorList>
            <consortium name="NCBI Genome Project"/>
        </authorList>
    </citation>
    <scope>NUCLEOTIDE SEQUENCE</scope>
</reference>